<name>A0A6B2L5P3_9EUKA</name>
<accession>A0A6B2L5P3</accession>
<dbReference type="PANTHER" id="PTHR10632">
    <property type="entry name" value="SULFIDE:QUINONE OXIDOREDUCTASE"/>
    <property type="match status" value="1"/>
</dbReference>
<evidence type="ECO:0000256" key="7">
    <source>
        <dbReference type="ARBA" id="ARBA00023002"/>
    </source>
</evidence>
<evidence type="ECO:0000256" key="1">
    <source>
        <dbReference type="ARBA" id="ARBA00001974"/>
    </source>
</evidence>
<evidence type="ECO:0000256" key="10">
    <source>
        <dbReference type="ARBA" id="ARBA00070160"/>
    </source>
</evidence>
<evidence type="ECO:0000256" key="2">
    <source>
        <dbReference type="ARBA" id="ARBA00004173"/>
    </source>
</evidence>
<evidence type="ECO:0000256" key="4">
    <source>
        <dbReference type="ARBA" id="ARBA00022719"/>
    </source>
</evidence>
<dbReference type="PANTHER" id="PTHR10632:SF2">
    <property type="entry name" value="SULFIDE:QUINONE OXIDOREDUCTASE, MITOCHONDRIAL"/>
    <property type="match status" value="1"/>
</dbReference>
<evidence type="ECO:0000313" key="12">
    <source>
        <dbReference type="EMBL" id="NDV32241.1"/>
    </source>
</evidence>
<dbReference type="GO" id="GO:0005739">
    <property type="term" value="C:mitochondrion"/>
    <property type="evidence" value="ECO:0007669"/>
    <property type="project" value="UniProtKB-SubCell"/>
</dbReference>
<dbReference type="Pfam" id="PF07992">
    <property type="entry name" value="Pyr_redox_2"/>
    <property type="match status" value="1"/>
</dbReference>
<protein>
    <recommendedName>
        <fullName evidence="10">Sulfide:quinone oxidoreductase, mitochondrial</fullName>
    </recommendedName>
</protein>
<keyword evidence="4" id="KW-0874">Quinone</keyword>
<reference evidence="12" key="1">
    <citation type="journal article" date="2020" name="J. Eukaryot. Microbiol.">
        <title>De novo Sequencing, Assembly and Annotation of the Transcriptome for the Free-Living Testate Amoeba Arcella intermedia.</title>
        <authorList>
            <person name="Ribeiro G.M."/>
            <person name="Porfirio-Sousa A.L."/>
            <person name="Maurer-Alcala X.X."/>
            <person name="Katz L.A."/>
            <person name="Lahr D.J.G."/>
        </authorList>
    </citation>
    <scope>NUCLEOTIDE SEQUENCE</scope>
</reference>
<dbReference type="InterPro" id="IPR036188">
    <property type="entry name" value="FAD/NAD-bd_sf"/>
</dbReference>
<dbReference type="GO" id="GO:0071949">
    <property type="term" value="F:FAD binding"/>
    <property type="evidence" value="ECO:0007669"/>
    <property type="project" value="TreeGrafter"/>
</dbReference>
<evidence type="ECO:0000256" key="3">
    <source>
        <dbReference type="ARBA" id="ARBA00022630"/>
    </source>
</evidence>
<comment type="similarity">
    <text evidence="9">Belongs to the SQRD family.</text>
</comment>
<sequence>MNAKGVKNITIVAPNEIHYYQPGWTLVGGGLLPFSATKGYNKDYIPKGVEWIKDSVSTFEPDQNAITLKSGKQVPYDYLVVATGIRLYWDQVKGLRAALGKDGVCSNYSPDTVQKTYEFLQQMKEGKIVFSQPATAVKCAGAPQKIMYLCDDYLRRNGLRDKVELHFYTSLAVIFGVPYYARALRKQARERGLNVNYRHSLVEVRPETKEAVFEHLDTKELVVVKYDMLHVVPPMGPVDEVKKSPLVDETGFITVDKSTMRHTKYPNIYALGDCCNAPTSKTAAAISSQAPVVVSNLIQENSATYDGYTSCPIITKKGGLILAEFDYNGMPKETFPYDQRESTLFGYFLKRYVFVFMYWHGTLTGRWKGPSNVKLPFIGRKKEYDLEDKQGKFA</sequence>
<dbReference type="EMBL" id="GIBP01003272">
    <property type="protein sequence ID" value="NDV32241.1"/>
    <property type="molecule type" value="Transcribed_RNA"/>
</dbReference>
<keyword evidence="5" id="KW-0274">FAD</keyword>
<feature type="domain" description="FAD/NAD(P)-binding" evidence="11">
    <location>
        <begin position="43"/>
        <end position="284"/>
    </location>
</feature>
<evidence type="ECO:0000259" key="11">
    <source>
        <dbReference type="Pfam" id="PF07992"/>
    </source>
</evidence>
<dbReference type="AlphaFoldDB" id="A0A6B2L5P3"/>
<dbReference type="Gene3D" id="3.50.50.60">
    <property type="entry name" value="FAD/NAD(P)-binding domain"/>
    <property type="match status" value="2"/>
</dbReference>
<dbReference type="GO" id="GO:0070221">
    <property type="term" value="P:sulfide oxidation, using sulfide:quinone oxidoreductase"/>
    <property type="evidence" value="ECO:0007669"/>
    <property type="project" value="TreeGrafter"/>
</dbReference>
<dbReference type="InterPro" id="IPR023753">
    <property type="entry name" value="FAD/NAD-binding_dom"/>
</dbReference>
<evidence type="ECO:0000256" key="9">
    <source>
        <dbReference type="ARBA" id="ARBA00060891"/>
    </source>
</evidence>
<proteinExistence type="inferred from homology"/>
<dbReference type="FunFam" id="3.50.50.60:FF:000034">
    <property type="entry name" value="sulfide:quinone oxidoreductase, mitochondrial"/>
    <property type="match status" value="1"/>
</dbReference>
<keyword evidence="6" id="KW-0809">Transit peptide</keyword>
<keyword evidence="3" id="KW-0285">Flavoprotein</keyword>
<dbReference type="InterPro" id="IPR015904">
    <property type="entry name" value="Sulphide_quinone_reductase"/>
</dbReference>
<evidence type="ECO:0000256" key="5">
    <source>
        <dbReference type="ARBA" id="ARBA00022827"/>
    </source>
</evidence>
<organism evidence="12">
    <name type="scientific">Arcella intermedia</name>
    <dbReference type="NCBI Taxonomy" id="1963864"/>
    <lineage>
        <taxon>Eukaryota</taxon>
        <taxon>Amoebozoa</taxon>
        <taxon>Tubulinea</taxon>
        <taxon>Elardia</taxon>
        <taxon>Arcellinida</taxon>
        <taxon>Sphaerothecina</taxon>
        <taxon>Arcellidae</taxon>
        <taxon>Arcella</taxon>
    </lineage>
</organism>
<evidence type="ECO:0000256" key="6">
    <source>
        <dbReference type="ARBA" id="ARBA00022946"/>
    </source>
</evidence>
<comment type="cofactor">
    <cofactor evidence="1">
        <name>FAD</name>
        <dbReference type="ChEBI" id="CHEBI:57692"/>
    </cofactor>
</comment>
<dbReference type="GO" id="GO:0070224">
    <property type="term" value="F:sulfide:quinone oxidoreductase activity"/>
    <property type="evidence" value="ECO:0007669"/>
    <property type="project" value="TreeGrafter"/>
</dbReference>
<evidence type="ECO:0000256" key="8">
    <source>
        <dbReference type="ARBA" id="ARBA00023128"/>
    </source>
</evidence>
<keyword evidence="7" id="KW-0560">Oxidoreductase</keyword>
<comment type="subcellular location">
    <subcellularLocation>
        <location evidence="2">Mitochondrion</location>
    </subcellularLocation>
</comment>
<keyword evidence="8" id="KW-0496">Mitochondrion</keyword>
<dbReference type="GO" id="GO:0048038">
    <property type="term" value="F:quinone binding"/>
    <property type="evidence" value="ECO:0007669"/>
    <property type="project" value="UniProtKB-KW"/>
</dbReference>
<dbReference type="SUPFAM" id="SSF51905">
    <property type="entry name" value="FAD/NAD(P)-binding domain"/>
    <property type="match status" value="2"/>
</dbReference>